<keyword evidence="1" id="KW-0472">Membrane</keyword>
<protein>
    <recommendedName>
        <fullName evidence="4">PH (Pleckstrin Homology) domain-containing protein</fullName>
    </recommendedName>
</protein>
<dbReference type="EMBL" id="QPJT01000040">
    <property type="protein sequence ID" value="RCX08902.1"/>
    <property type="molecule type" value="Genomic_DNA"/>
</dbReference>
<evidence type="ECO:0000313" key="3">
    <source>
        <dbReference type="Proteomes" id="UP000253034"/>
    </source>
</evidence>
<dbReference type="Proteomes" id="UP000253034">
    <property type="component" value="Unassembled WGS sequence"/>
</dbReference>
<keyword evidence="1" id="KW-0812">Transmembrane</keyword>
<evidence type="ECO:0000256" key="1">
    <source>
        <dbReference type="SAM" id="Phobius"/>
    </source>
</evidence>
<keyword evidence="3" id="KW-1185">Reference proteome</keyword>
<keyword evidence="1" id="KW-1133">Transmembrane helix</keyword>
<dbReference type="AlphaFoldDB" id="A0A369AHR6"/>
<evidence type="ECO:0008006" key="4">
    <source>
        <dbReference type="Google" id="ProtNLM"/>
    </source>
</evidence>
<comment type="caution">
    <text evidence="2">The sequence shown here is derived from an EMBL/GenBank/DDBJ whole genome shotgun (WGS) entry which is preliminary data.</text>
</comment>
<feature type="transmembrane region" description="Helical" evidence="1">
    <location>
        <begin position="18"/>
        <end position="38"/>
    </location>
</feature>
<gene>
    <name evidence="2" type="ORF">DFR58_14013</name>
</gene>
<evidence type="ECO:0000313" key="2">
    <source>
        <dbReference type="EMBL" id="RCX08902.1"/>
    </source>
</evidence>
<name>A0A369AHR6_9FIRM</name>
<dbReference type="InterPro" id="IPR046088">
    <property type="entry name" value="DUF6106"/>
</dbReference>
<organism evidence="2 3">
    <name type="scientific">Anaerobacterium chartisolvens</name>
    <dbReference type="NCBI Taxonomy" id="1297424"/>
    <lineage>
        <taxon>Bacteria</taxon>
        <taxon>Bacillati</taxon>
        <taxon>Bacillota</taxon>
        <taxon>Clostridia</taxon>
        <taxon>Eubacteriales</taxon>
        <taxon>Oscillospiraceae</taxon>
        <taxon>Anaerobacterium</taxon>
    </lineage>
</organism>
<sequence>MDVFIEQIISKKKNTQDVLVNAGIIAAGLILSLVIFSIPYIQSFAIFLFAGIAFGVYYLITSRNIEFEYILTNGELDIDKIISRRKRKRVFSASCKDFDIVARVSSDKFTNEVKGIRKKLELAGSMSSPDVYFATLNLKGERTLLLFEPQKKMLDSFKTYIPRKVFE</sequence>
<feature type="transmembrane region" description="Helical" evidence="1">
    <location>
        <begin position="44"/>
        <end position="60"/>
    </location>
</feature>
<accession>A0A369AHR6</accession>
<proteinExistence type="predicted"/>
<dbReference type="RefSeq" id="WP_114300104.1">
    <property type="nucleotide sequence ID" value="NZ_QPJT01000040.1"/>
</dbReference>
<reference evidence="2 3" key="1">
    <citation type="submission" date="2018-07" db="EMBL/GenBank/DDBJ databases">
        <title>Genomic Encyclopedia of Type Strains, Phase IV (KMG-IV): sequencing the most valuable type-strain genomes for metagenomic binning, comparative biology and taxonomic classification.</title>
        <authorList>
            <person name="Goeker M."/>
        </authorList>
    </citation>
    <scope>NUCLEOTIDE SEQUENCE [LARGE SCALE GENOMIC DNA]</scope>
    <source>
        <strain evidence="2 3">DSM 27016</strain>
    </source>
</reference>
<dbReference type="Pfam" id="PF19601">
    <property type="entry name" value="DUF6106"/>
    <property type="match status" value="1"/>
</dbReference>
<dbReference type="OrthoDB" id="2062630at2"/>